<feature type="chain" id="PRO_5022682367" evidence="1">
    <location>
        <begin position="32"/>
        <end position="589"/>
    </location>
</feature>
<feature type="signal peptide" evidence="1">
    <location>
        <begin position="1"/>
        <end position="31"/>
    </location>
</feature>
<dbReference type="InterPro" id="IPR036928">
    <property type="entry name" value="AS_sf"/>
</dbReference>
<name>A0A5C8ZWV5_9GAMM</name>
<accession>A0A5C8ZWV5</accession>
<comment type="caution">
    <text evidence="3">The sequence shown here is derived from an EMBL/GenBank/DDBJ whole genome shotgun (WGS) entry which is preliminary data.</text>
</comment>
<dbReference type="EC" id="3.5.1.4" evidence="3"/>
<evidence type="ECO:0000256" key="1">
    <source>
        <dbReference type="SAM" id="SignalP"/>
    </source>
</evidence>
<proteinExistence type="predicted"/>
<protein>
    <submittedName>
        <fullName evidence="3">Amidase</fullName>
        <ecNumber evidence="3">3.5.1.4</ecNumber>
    </submittedName>
</protein>
<keyword evidence="4" id="KW-1185">Reference proteome</keyword>
<dbReference type="SUPFAM" id="SSF75304">
    <property type="entry name" value="Amidase signature (AS) enzymes"/>
    <property type="match status" value="1"/>
</dbReference>
<reference evidence="3 4" key="1">
    <citation type="submission" date="2019-08" db="EMBL/GenBank/DDBJ databases">
        <title>Parahaliea maris sp. nov., isolated from the surface seawater.</title>
        <authorList>
            <person name="Liu Y."/>
        </authorList>
    </citation>
    <scope>NUCLEOTIDE SEQUENCE [LARGE SCALE GENOMIC DNA]</scope>
    <source>
        <strain evidence="3 4">HSLHS9</strain>
    </source>
</reference>
<dbReference type="EMBL" id="VRZA01000004">
    <property type="protein sequence ID" value="TXS92938.1"/>
    <property type="molecule type" value="Genomic_DNA"/>
</dbReference>
<sequence>MSASSCAPLLNRLTAALGLAAALLVASCDKAAPPAVEQAPPAAEASVAAPAATFSVVEASFTDMQAAMEDGRVTSRQLVEQYLARIDQYGEQLGAALAVSDTALQKADELDKERAAGKVRGPLHGIPIALKDNIHTTDMPTTGGALAFKGYVPPYEATLVSNLEAAGAIILAKTTLTELANWVATGMPNGYNAVGGYSYNPYDPRPDPREGFDDGRPVLDTGGSSSGVGTAANLWAANVGTETSGSTQIPANNNALAAIKPTVGRISRHGIIPITADQDTAGPMAKYVADAAALLGAMESQDANDTTTGICPPSASGAYSEHLLADALAGARIGIPRSFYYQPVTPPGSDSPTGGLSAAEAAAMERVMAILRDKGAVIVDPADIPSVIAEAPEDNQLLFGNCYDLPQGKGGDEHCSIMLKYGMKRDFNSWLASLGDSAPLANLTALREFNLAHEAQGAIKYGQAELDISDEMDVEADRDRWRADRDKDIRLSRTEGIDAALQVHNLDALLFPAWKSENILNKAGYPAIIVPFTAVPNTLDPPLPEGFDPRPLPFGISFVGTACSEPRLIELAYAFEQATKARRPPARFP</sequence>
<gene>
    <name evidence="3" type="ORF">FV139_13345</name>
</gene>
<keyword evidence="1" id="KW-0732">Signal</keyword>
<dbReference type="Gene3D" id="3.90.1300.10">
    <property type="entry name" value="Amidase signature (AS) domain"/>
    <property type="match status" value="1"/>
</dbReference>
<dbReference type="PANTHER" id="PTHR42678">
    <property type="entry name" value="AMIDASE"/>
    <property type="match status" value="1"/>
</dbReference>
<evidence type="ECO:0000313" key="4">
    <source>
        <dbReference type="Proteomes" id="UP000321039"/>
    </source>
</evidence>
<dbReference type="RefSeq" id="WP_148068940.1">
    <property type="nucleotide sequence ID" value="NZ_VRZA01000004.1"/>
</dbReference>
<keyword evidence="3" id="KW-0378">Hydrolase</keyword>
<dbReference type="GO" id="GO:0004040">
    <property type="term" value="F:amidase activity"/>
    <property type="evidence" value="ECO:0007669"/>
    <property type="project" value="UniProtKB-EC"/>
</dbReference>
<evidence type="ECO:0000313" key="3">
    <source>
        <dbReference type="EMBL" id="TXS92938.1"/>
    </source>
</evidence>
<dbReference type="InterPro" id="IPR023631">
    <property type="entry name" value="Amidase_dom"/>
</dbReference>
<feature type="domain" description="Amidase" evidence="2">
    <location>
        <begin position="78"/>
        <end position="380"/>
    </location>
</feature>
<dbReference type="AlphaFoldDB" id="A0A5C8ZWV5"/>
<dbReference type="PANTHER" id="PTHR42678:SF34">
    <property type="entry name" value="OS04G0183300 PROTEIN"/>
    <property type="match status" value="1"/>
</dbReference>
<dbReference type="Pfam" id="PF01425">
    <property type="entry name" value="Amidase"/>
    <property type="match status" value="1"/>
</dbReference>
<dbReference type="Proteomes" id="UP000321039">
    <property type="component" value="Unassembled WGS sequence"/>
</dbReference>
<organism evidence="3 4">
    <name type="scientific">Parahaliea maris</name>
    <dbReference type="NCBI Taxonomy" id="2716870"/>
    <lineage>
        <taxon>Bacteria</taxon>
        <taxon>Pseudomonadati</taxon>
        <taxon>Pseudomonadota</taxon>
        <taxon>Gammaproteobacteria</taxon>
        <taxon>Cellvibrionales</taxon>
        <taxon>Halieaceae</taxon>
        <taxon>Parahaliea</taxon>
    </lineage>
</organism>
<evidence type="ECO:0000259" key="2">
    <source>
        <dbReference type="Pfam" id="PF01425"/>
    </source>
</evidence>